<dbReference type="AlphaFoldDB" id="A0A1I1GQV9"/>
<evidence type="ECO:0000313" key="1">
    <source>
        <dbReference type="EMBL" id="SFC14147.1"/>
    </source>
</evidence>
<evidence type="ECO:0000313" key="2">
    <source>
        <dbReference type="Proteomes" id="UP000199577"/>
    </source>
</evidence>
<dbReference type="RefSeq" id="WP_211657549.1">
    <property type="nucleotide sequence ID" value="NZ_FOLL01000005.1"/>
</dbReference>
<reference evidence="1 2" key="1">
    <citation type="submission" date="2016-10" db="EMBL/GenBank/DDBJ databases">
        <authorList>
            <person name="de Groot N.N."/>
        </authorList>
    </citation>
    <scope>NUCLEOTIDE SEQUENCE [LARGE SCALE GENOMIC DNA]</scope>
    <source>
        <strain evidence="1 2">DSM 22900</strain>
    </source>
</reference>
<dbReference type="Gene3D" id="2.120.10.30">
    <property type="entry name" value="TolB, C-terminal domain"/>
    <property type="match status" value="1"/>
</dbReference>
<dbReference type="InterPro" id="IPR011042">
    <property type="entry name" value="6-blade_b-propeller_TolB-like"/>
</dbReference>
<protein>
    <recommendedName>
        <fullName evidence="3">Sugar lactone lactonase YvrE</fullName>
    </recommendedName>
</protein>
<dbReference type="EMBL" id="FOLL01000005">
    <property type="protein sequence ID" value="SFC14147.1"/>
    <property type="molecule type" value="Genomic_DNA"/>
</dbReference>
<gene>
    <name evidence="1" type="ORF">SAMN05421747_10547</name>
</gene>
<dbReference type="STRING" id="623281.SAMN05421747_10547"/>
<organism evidence="1 2">
    <name type="scientific">Parapedobacter composti</name>
    <dbReference type="NCBI Taxonomy" id="623281"/>
    <lineage>
        <taxon>Bacteria</taxon>
        <taxon>Pseudomonadati</taxon>
        <taxon>Bacteroidota</taxon>
        <taxon>Sphingobacteriia</taxon>
        <taxon>Sphingobacteriales</taxon>
        <taxon>Sphingobacteriaceae</taxon>
        <taxon>Parapedobacter</taxon>
    </lineage>
</organism>
<keyword evidence="2" id="KW-1185">Reference proteome</keyword>
<dbReference type="PROSITE" id="PS51257">
    <property type="entry name" value="PROKAR_LIPOPROTEIN"/>
    <property type="match status" value="1"/>
</dbReference>
<sequence length="289" mass="31210">MMMKTTISLSTMASVMLLGCGGQPGNESSETPASPALTQVWKTDTVFTGSESALYDAEADVIYVSNGNTKAAEKDNDGFISIINTDGTVRDQKWLAGDLHAPKGMALLNGKLFVTDIDAIKIIDVASAAIEKTVAVDSAVFLNDLATDGEQLYFSDTRAGKIYRMTTDGDYTVIANSPNVNGLECHKGVLYALDGEGLKRFSNDSQYTPEIINREVTGGDGLIILNDSTFITSRWHGEIFFIKGDETTVLLDTQAEKSNTADIGFVRGKNLVIVPTFLKNEVAAYELTY</sequence>
<dbReference type="Proteomes" id="UP000199577">
    <property type="component" value="Unassembled WGS sequence"/>
</dbReference>
<name>A0A1I1GQV9_9SPHI</name>
<proteinExistence type="predicted"/>
<dbReference type="SUPFAM" id="SSF101898">
    <property type="entry name" value="NHL repeat"/>
    <property type="match status" value="1"/>
</dbReference>
<accession>A0A1I1GQV9</accession>
<evidence type="ECO:0008006" key="3">
    <source>
        <dbReference type="Google" id="ProtNLM"/>
    </source>
</evidence>